<accession>A0A2T7C9B5</accession>
<proteinExistence type="predicted"/>
<protein>
    <submittedName>
        <fullName evidence="1">Uncharacterized protein</fullName>
    </submittedName>
</protein>
<dbReference type="Gramene" id="PUZ39926">
    <property type="protein sequence ID" value="PUZ39926"/>
    <property type="gene ID" value="GQ55_9G382700"/>
</dbReference>
<reference evidence="1 2" key="1">
    <citation type="submission" date="2018-04" db="EMBL/GenBank/DDBJ databases">
        <title>WGS assembly of Panicum hallii var. hallii HAL2.</title>
        <authorList>
            <person name="Lovell J."/>
            <person name="Jenkins J."/>
            <person name="Lowry D."/>
            <person name="Mamidi S."/>
            <person name="Sreedasyam A."/>
            <person name="Weng X."/>
            <person name="Barry K."/>
            <person name="Bonette J."/>
            <person name="Campitelli B."/>
            <person name="Daum C."/>
            <person name="Gordon S."/>
            <person name="Gould B."/>
            <person name="Lipzen A."/>
            <person name="MacQueen A."/>
            <person name="Palacio-Mejia J."/>
            <person name="Plott C."/>
            <person name="Shakirov E."/>
            <person name="Shu S."/>
            <person name="Yoshinaga Y."/>
            <person name="Zane M."/>
            <person name="Rokhsar D."/>
            <person name="Grimwood J."/>
            <person name="Schmutz J."/>
            <person name="Juenger T."/>
        </authorList>
    </citation>
    <scope>NUCLEOTIDE SEQUENCE [LARGE SCALE GENOMIC DNA]</scope>
    <source>
        <strain evidence="2">cv. HAL2</strain>
    </source>
</reference>
<keyword evidence="2" id="KW-1185">Reference proteome</keyword>
<dbReference type="Proteomes" id="UP000244336">
    <property type="component" value="Chromosome 9"/>
</dbReference>
<evidence type="ECO:0000313" key="1">
    <source>
        <dbReference type="EMBL" id="PUZ39926.1"/>
    </source>
</evidence>
<gene>
    <name evidence="1" type="ORF">GQ55_9G382700</name>
</gene>
<dbReference type="AlphaFoldDB" id="A0A2T7C9B5"/>
<sequence>MQLCDGYRLIFDVSWNPIGTWCFQTSASGCHNRQAMAPHCILEWLPSAANSRLRHVSVYSCKFEQIKKYIESSTDFAVMLCYCQASLSRREFLHFVYVLFM</sequence>
<organism evidence="1 2">
    <name type="scientific">Panicum hallii var. hallii</name>
    <dbReference type="NCBI Taxonomy" id="1504633"/>
    <lineage>
        <taxon>Eukaryota</taxon>
        <taxon>Viridiplantae</taxon>
        <taxon>Streptophyta</taxon>
        <taxon>Embryophyta</taxon>
        <taxon>Tracheophyta</taxon>
        <taxon>Spermatophyta</taxon>
        <taxon>Magnoliopsida</taxon>
        <taxon>Liliopsida</taxon>
        <taxon>Poales</taxon>
        <taxon>Poaceae</taxon>
        <taxon>PACMAD clade</taxon>
        <taxon>Panicoideae</taxon>
        <taxon>Panicodae</taxon>
        <taxon>Paniceae</taxon>
        <taxon>Panicinae</taxon>
        <taxon>Panicum</taxon>
        <taxon>Panicum sect. Panicum</taxon>
    </lineage>
</organism>
<dbReference type="EMBL" id="CM009757">
    <property type="protein sequence ID" value="PUZ39926.1"/>
    <property type="molecule type" value="Genomic_DNA"/>
</dbReference>
<name>A0A2T7C9B5_9POAL</name>
<evidence type="ECO:0000313" key="2">
    <source>
        <dbReference type="Proteomes" id="UP000244336"/>
    </source>
</evidence>